<evidence type="ECO:0000313" key="2">
    <source>
        <dbReference type="Proteomes" id="UP000076476"/>
    </source>
</evidence>
<dbReference type="AlphaFoldDB" id="A0A165YIY4"/>
<dbReference type="STRING" id="33936.AZI98_06110"/>
<accession>A0A165YIY4</accession>
<sequence>MGAILEESWVNQMKCWEEELEKCACKCTLPFDKWLETRLNDLPEHIQKEMFEKVDYVLFHMHSILQSSIFYSETRKRILSFARVISDQVQTITDLKKLPLEECYQLAEKEMAKQRLYSFIQGGIASSGGVFSLSADIVLQIIFHMRAVQTLSLAYGYEVSSPYEMMLSLKVFHSSLMPKHLKFEAWNQLKEELQNGDDAYFYEQNEPFVNHQTVNQILKCIAMQTFKYKTIRGKPILSLMIGGGIRYRSMKVAIEFAHKFYQYRHHYEGMSLR</sequence>
<dbReference type="Proteomes" id="UP000076476">
    <property type="component" value="Unassembled WGS sequence"/>
</dbReference>
<organism evidence="1 2">
    <name type="scientific">Aeribacillus pallidus</name>
    <dbReference type="NCBI Taxonomy" id="33936"/>
    <lineage>
        <taxon>Bacteria</taxon>
        <taxon>Bacillati</taxon>
        <taxon>Bacillota</taxon>
        <taxon>Bacilli</taxon>
        <taxon>Bacillales</taxon>
        <taxon>Bacillaceae</taxon>
        <taxon>Aeribacillus</taxon>
    </lineage>
</organism>
<reference evidence="1 2" key="1">
    <citation type="submission" date="2016-04" db="EMBL/GenBank/DDBJ databases">
        <title>Draft genome sequence of Aeribacillus pallidus 8m3 from petroleum reservoir.</title>
        <authorList>
            <person name="Poltaraus A.B."/>
            <person name="Nazina T.N."/>
            <person name="Tourova T.P."/>
            <person name="Malakho S.M."/>
            <person name="Korshunova A.V."/>
            <person name="Sokolova D.S."/>
        </authorList>
    </citation>
    <scope>NUCLEOTIDE SEQUENCE [LARGE SCALE GENOMIC DNA]</scope>
    <source>
        <strain evidence="1 2">8m3</strain>
    </source>
</reference>
<dbReference type="RefSeq" id="WP_082830273.1">
    <property type="nucleotide sequence ID" value="NZ_CP017703.1"/>
</dbReference>
<evidence type="ECO:0008006" key="3">
    <source>
        <dbReference type="Google" id="ProtNLM"/>
    </source>
</evidence>
<dbReference type="Pfam" id="PF12787">
    <property type="entry name" value="EcsC"/>
    <property type="match status" value="1"/>
</dbReference>
<name>A0A165YIY4_9BACI</name>
<dbReference type="EMBL" id="LWBR01000013">
    <property type="protein sequence ID" value="KZN97129.1"/>
    <property type="molecule type" value="Genomic_DNA"/>
</dbReference>
<protein>
    <recommendedName>
        <fullName evidence="3">ABC transporter substrate-binding protein</fullName>
    </recommendedName>
</protein>
<keyword evidence="2" id="KW-1185">Reference proteome</keyword>
<comment type="caution">
    <text evidence="1">The sequence shown here is derived from an EMBL/GenBank/DDBJ whole genome shotgun (WGS) entry which is preliminary data.</text>
</comment>
<dbReference type="OrthoDB" id="2040879at2"/>
<gene>
    <name evidence="1" type="ORF">AZI98_06110</name>
</gene>
<proteinExistence type="predicted"/>
<dbReference type="PANTHER" id="PTHR41260:SF1">
    <property type="entry name" value="PROTEIN ECSC"/>
    <property type="match status" value="1"/>
</dbReference>
<evidence type="ECO:0000313" key="1">
    <source>
        <dbReference type="EMBL" id="KZN97129.1"/>
    </source>
</evidence>
<dbReference type="InterPro" id="IPR024787">
    <property type="entry name" value="EcsC"/>
</dbReference>
<dbReference type="PANTHER" id="PTHR41260">
    <property type="entry name" value="PROTEIN ECSC"/>
    <property type="match status" value="1"/>
</dbReference>